<sequence>MKLYKYFKFNSNNLMSLSNDTFYFSHPLNFNDPFDFKINLSSSNNEEILNKLCTFLETGSGEDFFLFPDEIVKDILNKQYDYPLDVPFLSDTLEFLLGYELSEYKRVLNDMDIKKYPLLKVFLEFYVNLGVTCLCLDPSSPAMWAHYTHNHEGFCAEYEIDKELDDEFIFVKDDIEKQSSIELDRKMILSKVKYKPVRNNLLNDKSNKSDLIKEMFIKSAEWKYEDEYRLLHLEKNSKSYKHPFKLKRVCSGLRMNENDFSILKKVLDKREGVKLCTSRRSSFQIHWNNDDPRIFLA</sequence>
<evidence type="ECO:0000313" key="1">
    <source>
        <dbReference type="EMBL" id="OUR96143.1"/>
    </source>
</evidence>
<evidence type="ECO:0008006" key="3">
    <source>
        <dbReference type="Google" id="ProtNLM"/>
    </source>
</evidence>
<name>A0A1Y5F5H4_9BACT</name>
<protein>
    <recommendedName>
        <fullName evidence="3">DUF2971 domain-containing protein</fullName>
    </recommendedName>
</protein>
<proteinExistence type="predicted"/>
<accession>A0A1Y5F5H4</accession>
<reference evidence="2" key="1">
    <citation type="journal article" date="2017" name="Proc. Natl. Acad. Sci. U.S.A.">
        <title>Simulation of Deepwater Horizon oil plume reveals substrate specialization within a complex community of hydrocarbon-degraders.</title>
        <authorList>
            <person name="Hu P."/>
            <person name="Dubinsky E.A."/>
            <person name="Probst A.J."/>
            <person name="Wang J."/>
            <person name="Sieber C.M.K."/>
            <person name="Tom L.M."/>
            <person name="Gardinali P."/>
            <person name="Banfield J.F."/>
            <person name="Atlas R.M."/>
            <person name="Andersen G.L."/>
        </authorList>
    </citation>
    <scope>NUCLEOTIDE SEQUENCE [LARGE SCALE GENOMIC DNA]</scope>
</reference>
<evidence type="ECO:0000313" key="2">
    <source>
        <dbReference type="Proteomes" id="UP000196531"/>
    </source>
</evidence>
<dbReference type="InterPro" id="IPR021352">
    <property type="entry name" value="DUF2971"/>
</dbReference>
<dbReference type="AlphaFoldDB" id="A0A1Y5F5H4"/>
<organism evidence="1 2">
    <name type="scientific">Halobacteriovorax marinus</name>
    <dbReference type="NCBI Taxonomy" id="97084"/>
    <lineage>
        <taxon>Bacteria</taxon>
        <taxon>Pseudomonadati</taxon>
        <taxon>Bdellovibrionota</taxon>
        <taxon>Bacteriovoracia</taxon>
        <taxon>Bacteriovoracales</taxon>
        <taxon>Halobacteriovoraceae</taxon>
        <taxon>Halobacteriovorax</taxon>
    </lineage>
</organism>
<gene>
    <name evidence="1" type="ORF">A9Q84_07215</name>
</gene>
<dbReference type="Proteomes" id="UP000196531">
    <property type="component" value="Unassembled WGS sequence"/>
</dbReference>
<comment type="caution">
    <text evidence="1">The sequence shown here is derived from an EMBL/GenBank/DDBJ whole genome shotgun (WGS) entry which is preliminary data.</text>
</comment>
<dbReference type="EMBL" id="MAAO01000006">
    <property type="protein sequence ID" value="OUR96143.1"/>
    <property type="molecule type" value="Genomic_DNA"/>
</dbReference>
<dbReference type="Pfam" id="PF11185">
    <property type="entry name" value="DUF2971"/>
    <property type="match status" value="1"/>
</dbReference>